<accession>A0A6C0CNW9</accession>
<proteinExistence type="predicted"/>
<dbReference type="EMBL" id="MN739460">
    <property type="protein sequence ID" value="QHT05802.1"/>
    <property type="molecule type" value="Genomic_DNA"/>
</dbReference>
<feature type="compositionally biased region" description="Basic residues" evidence="1">
    <location>
        <begin position="66"/>
        <end position="106"/>
    </location>
</feature>
<protein>
    <submittedName>
        <fullName evidence="2">Uncharacterized protein</fullName>
    </submittedName>
</protein>
<name>A0A6C0CNW9_9ZZZZ</name>
<evidence type="ECO:0000313" key="2">
    <source>
        <dbReference type="EMBL" id="QHT05802.1"/>
    </source>
</evidence>
<organism evidence="2">
    <name type="scientific">viral metagenome</name>
    <dbReference type="NCBI Taxonomy" id="1070528"/>
    <lineage>
        <taxon>unclassified sequences</taxon>
        <taxon>metagenomes</taxon>
        <taxon>organismal metagenomes</taxon>
    </lineage>
</organism>
<sequence length="106" mass="12787">MDNQTMSEHDKLRKIRTECKTKCTSPEAVKKAQDFANAMGDEFNKDTFAEPCEKACDEATVIEGGKRRRRRRKSRSKSRKSRRKSRKTKRKRRKSRKTKKRRRRRR</sequence>
<reference evidence="2" key="1">
    <citation type="journal article" date="2020" name="Nature">
        <title>Giant virus diversity and host interactions through global metagenomics.</title>
        <authorList>
            <person name="Schulz F."/>
            <person name="Roux S."/>
            <person name="Paez-Espino D."/>
            <person name="Jungbluth S."/>
            <person name="Walsh D.A."/>
            <person name="Denef V.J."/>
            <person name="McMahon K.D."/>
            <person name="Konstantinidis K.T."/>
            <person name="Eloe-Fadrosh E.A."/>
            <person name="Kyrpides N.C."/>
            <person name="Woyke T."/>
        </authorList>
    </citation>
    <scope>NUCLEOTIDE SEQUENCE</scope>
    <source>
        <strain evidence="2">GVMAG-M-3300021425-14</strain>
    </source>
</reference>
<feature type="region of interest" description="Disordered" evidence="1">
    <location>
        <begin position="60"/>
        <end position="106"/>
    </location>
</feature>
<evidence type="ECO:0000256" key="1">
    <source>
        <dbReference type="SAM" id="MobiDB-lite"/>
    </source>
</evidence>
<dbReference type="AlphaFoldDB" id="A0A6C0CNW9"/>